<name>A0ABN7WTA9_GIGMA</name>
<dbReference type="EMBL" id="CAJVQB010061744">
    <property type="protein sequence ID" value="CAG8839987.1"/>
    <property type="molecule type" value="Genomic_DNA"/>
</dbReference>
<keyword evidence="2" id="KW-1185">Reference proteome</keyword>
<accession>A0ABN7WTA9</accession>
<proteinExistence type="predicted"/>
<sequence length="134" mass="15301">QASSSPTHYDIYYQVANRNLEDYRSKMEHQMHTKYKIQERNYKIGNLVKIQIAKIDRGPVFPGDKILLLGPKEFLSWTTPINTTVSIIEAARIQSNALASNKVCNCRGDYLIAKYFCKKTNVLCGSGYHPKNSK</sequence>
<protein>
    <submittedName>
        <fullName evidence="1">36409_t:CDS:1</fullName>
    </submittedName>
</protein>
<organism evidence="1 2">
    <name type="scientific">Gigaspora margarita</name>
    <dbReference type="NCBI Taxonomy" id="4874"/>
    <lineage>
        <taxon>Eukaryota</taxon>
        <taxon>Fungi</taxon>
        <taxon>Fungi incertae sedis</taxon>
        <taxon>Mucoromycota</taxon>
        <taxon>Glomeromycotina</taxon>
        <taxon>Glomeromycetes</taxon>
        <taxon>Diversisporales</taxon>
        <taxon>Gigasporaceae</taxon>
        <taxon>Gigaspora</taxon>
    </lineage>
</organism>
<evidence type="ECO:0000313" key="1">
    <source>
        <dbReference type="EMBL" id="CAG8839987.1"/>
    </source>
</evidence>
<dbReference type="Proteomes" id="UP000789901">
    <property type="component" value="Unassembled WGS sequence"/>
</dbReference>
<comment type="caution">
    <text evidence="1">The sequence shown here is derived from an EMBL/GenBank/DDBJ whole genome shotgun (WGS) entry which is preliminary data.</text>
</comment>
<evidence type="ECO:0000313" key="2">
    <source>
        <dbReference type="Proteomes" id="UP000789901"/>
    </source>
</evidence>
<gene>
    <name evidence="1" type="ORF">GMARGA_LOCUS34701</name>
</gene>
<reference evidence="1 2" key="1">
    <citation type="submission" date="2021-06" db="EMBL/GenBank/DDBJ databases">
        <authorList>
            <person name="Kallberg Y."/>
            <person name="Tangrot J."/>
            <person name="Rosling A."/>
        </authorList>
    </citation>
    <scope>NUCLEOTIDE SEQUENCE [LARGE SCALE GENOMIC DNA]</scope>
    <source>
        <strain evidence="1 2">120-4 pot B 10/14</strain>
    </source>
</reference>
<feature type="non-terminal residue" evidence="1">
    <location>
        <position position="1"/>
    </location>
</feature>
<feature type="non-terminal residue" evidence="1">
    <location>
        <position position="134"/>
    </location>
</feature>